<dbReference type="InterPro" id="IPR001633">
    <property type="entry name" value="EAL_dom"/>
</dbReference>
<protein>
    <submittedName>
        <fullName evidence="1">Diguanylate cyclase</fullName>
    </submittedName>
</protein>
<dbReference type="PANTHER" id="PTHR44757">
    <property type="entry name" value="DIGUANYLATE CYCLASE DGCP"/>
    <property type="match status" value="1"/>
</dbReference>
<dbReference type="PANTHER" id="PTHR44757:SF2">
    <property type="entry name" value="BIOFILM ARCHITECTURE MAINTENANCE PROTEIN MBAA"/>
    <property type="match status" value="1"/>
</dbReference>
<dbReference type="Gene3D" id="3.30.70.270">
    <property type="match status" value="1"/>
</dbReference>
<dbReference type="RefSeq" id="WP_049586792.1">
    <property type="nucleotide sequence ID" value="NZ_CP014323.1"/>
</dbReference>
<name>A0A126PYK1_ALTMA</name>
<proteinExistence type="predicted"/>
<dbReference type="Gene3D" id="3.30.450.20">
    <property type="entry name" value="PAS domain"/>
    <property type="match status" value="1"/>
</dbReference>
<dbReference type="Gene3D" id="3.20.20.450">
    <property type="entry name" value="EAL domain"/>
    <property type="match status" value="1"/>
</dbReference>
<dbReference type="InterPro" id="IPR052155">
    <property type="entry name" value="Biofilm_reg_signaling"/>
</dbReference>
<dbReference type="SMART" id="SM00091">
    <property type="entry name" value="PAS"/>
    <property type="match status" value="2"/>
</dbReference>
<dbReference type="InterPro" id="IPR035965">
    <property type="entry name" value="PAS-like_dom_sf"/>
</dbReference>
<dbReference type="CDD" id="cd00130">
    <property type="entry name" value="PAS"/>
    <property type="match status" value="1"/>
</dbReference>
<dbReference type="SUPFAM" id="SSF55785">
    <property type="entry name" value="PYP-like sensor domain (PAS domain)"/>
    <property type="match status" value="1"/>
</dbReference>
<dbReference type="PROSITE" id="PS50112">
    <property type="entry name" value="PAS"/>
    <property type="match status" value="1"/>
</dbReference>
<dbReference type="InterPro" id="IPR029787">
    <property type="entry name" value="Nucleotide_cyclase"/>
</dbReference>
<dbReference type="InterPro" id="IPR000014">
    <property type="entry name" value="PAS"/>
</dbReference>
<dbReference type="Pfam" id="PF13426">
    <property type="entry name" value="PAS_9"/>
    <property type="match status" value="1"/>
</dbReference>
<dbReference type="SMART" id="SM00052">
    <property type="entry name" value="EAL"/>
    <property type="match status" value="1"/>
</dbReference>
<evidence type="ECO:0000313" key="2">
    <source>
        <dbReference type="Proteomes" id="UP000063991"/>
    </source>
</evidence>
<reference evidence="1 2" key="1">
    <citation type="submission" date="2015-12" db="EMBL/GenBank/DDBJ databases">
        <authorList>
            <person name="Shamseldin A."/>
            <person name="Moawad H."/>
            <person name="Abd El-Rahim W.M."/>
            <person name="Sadowsky M.J."/>
        </authorList>
    </citation>
    <scope>NUCLEOTIDE SEQUENCE [LARGE SCALE GENOMIC DNA]</scope>
    <source>
        <strain evidence="1 2">D7</strain>
    </source>
</reference>
<dbReference type="Pfam" id="PF00563">
    <property type="entry name" value="EAL"/>
    <property type="match status" value="1"/>
</dbReference>
<dbReference type="InterPro" id="IPR043128">
    <property type="entry name" value="Rev_trsase/Diguanyl_cyclase"/>
</dbReference>
<dbReference type="SUPFAM" id="SSF55073">
    <property type="entry name" value="Nucleotide cyclase"/>
    <property type="match status" value="1"/>
</dbReference>
<dbReference type="EMBL" id="CP014323">
    <property type="protein sequence ID" value="AMJ98005.1"/>
    <property type="molecule type" value="Genomic_DNA"/>
</dbReference>
<dbReference type="CDD" id="cd01948">
    <property type="entry name" value="EAL"/>
    <property type="match status" value="1"/>
</dbReference>
<evidence type="ECO:0000313" key="1">
    <source>
        <dbReference type="EMBL" id="AMJ98005.1"/>
    </source>
</evidence>
<dbReference type="InterPro" id="IPR035919">
    <property type="entry name" value="EAL_sf"/>
</dbReference>
<dbReference type="Proteomes" id="UP000063991">
    <property type="component" value="Chromosome"/>
</dbReference>
<dbReference type="OrthoDB" id="6341453at2"/>
<gene>
    <name evidence="1" type="ORF">AVL55_07430</name>
</gene>
<dbReference type="SUPFAM" id="SSF141868">
    <property type="entry name" value="EAL domain-like"/>
    <property type="match status" value="1"/>
</dbReference>
<dbReference type="PROSITE" id="PS50883">
    <property type="entry name" value="EAL"/>
    <property type="match status" value="1"/>
</dbReference>
<sequence length="862" mass="97375">MDLRSERMLSTMRTTQQNISVLLNESRTKTEALCILLASVNPSNGRATVLSCDVNHLSLEAESVVFPSHVLLMLPLTPLSAPIPCKDFIFPPSLEHYADSYVVVATVRDMQNEVMGVVLTFVRHSVLSPLQHTLIDITRQKVELSYQYELARHPYSDKLSEQLALLEEVSSISKVGAWEIDRFTGVLSLTEVMKALLGLPRVKSVGINEVLDMLTSSDRRDLKQRVFKALKEDREFVKHFEFHDKQGRRKSIKLTVFLQVQRGNASGIKLTRLYGAVQDETEIQRLSDSQHNYTDYLTSLLNNVDSVVLSIDEHGTILTANERVYSVLGFEPEELIGQDIKLISTKVQNTDAPSCFINIPAGLAWCSENGSVNECLRHKNGKRIACEVNLSKCSVHNQQLIIASVRDITNQNHEIEHYKQLALIDTVTGLPNLHQFERYLGDKAHDDKSSKPFATFMRVAICNIKEYENAFGEPTIDYILRILASRFIRIFEINKRNSASIFKCERGAFYIHLHQYFGEEAQSLNAAHDCAILIHDHVLAPITLHNSLLNIETQTISCTVPTKHFSFKKIKELLSRKPLREVKNTSTFKSEHEYFHVNASDIERYNYIKHSLSRAISNNELYIELQPQYDATKSVISSEVLLRWKHPHMGTVSPSEFIPIAEENDFIAELGLWVCNEACGLLSECQSKKINTKLSVNISAKHLARADFVSKFVAIVNKWRVSHKNLTLELTEGALIRGVSVIQRRVRELAEQGFSLSIDDFGLGDSNLNYLQDLPITELKVDRVFVEAMEGSQQKTLLVTSICNMAKALHINTVAEGIETTGQLDQAKACGCGAFQGYYLDKPMSVDDWKSKISEKQYKEGS</sequence>
<dbReference type="NCBIfam" id="TIGR00229">
    <property type="entry name" value="sensory_box"/>
    <property type="match status" value="1"/>
</dbReference>
<accession>A0A126PYK1</accession>
<organism evidence="1 2">
    <name type="scientific">Alteromonas macleodii</name>
    <name type="common">Pseudoalteromonas macleodii</name>
    <dbReference type="NCBI Taxonomy" id="28108"/>
    <lineage>
        <taxon>Bacteria</taxon>
        <taxon>Pseudomonadati</taxon>
        <taxon>Pseudomonadota</taxon>
        <taxon>Gammaproteobacteria</taxon>
        <taxon>Alteromonadales</taxon>
        <taxon>Alteromonadaceae</taxon>
        <taxon>Alteromonas/Salinimonas group</taxon>
        <taxon>Alteromonas</taxon>
    </lineage>
</organism>
<dbReference type="AlphaFoldDB" id="A0A126PYK1"/>